<dbReference type="AlphaFoldDB" id="A0A420YB19"/>
<name>A0A420YB19_9PEZI</name>
<proteinExistence type="predicted"/>
<protein>
    <submittedName>
        <fullName evidence="2">Uncharacterized protein</fullName>
    </submittedName>
</protein>
<dbReference type="Proteomes" id="UP000275385">
    <property type="component" value="Unassembled WGS sequence"/>
</dbReference>
<evidence type="ECO:0000313" key="3">
    <source>
        <dbReference type="Proteomes" id="UP000275385"/>
    </source>
</evidence>
<keyword evidence="3" id="KW-1185">Reference proteome</keyword>
<dbReference type="EMBL" id="QVQW01000023">
    <property type="protein sequence ID" value="RKU45099.1"/>
    <property type="molecule type" value="Genomic_DNA"/>
</dbReference>
<organism evidence="2 3">
    <name type="scientific">Coniochaeta pulveracea</name>
    <dbReference type="NCBI Taxonomy" id="177199"/>
    <lineage>
        <taxon>Eukaryota</taxon>
        <taxon>Fungi</taxon>
        <taxon>Dikarya</taxon>
        <taxon>Ascomycota</taxon>
        <taxon>Pezizomycotina</taxon>
        <taxon>Sordariomycetes</taxon>
        <taxon>Sordariomycetidae</taxon>
        <taxon>Coniochaetales</taxon>
        <taxon>Coniochaetaceae</taxon>
        <taxon>Coniochaeta</taxon>
    </lineage>
</organism>
<reference evidence="2 3" key="1">
    <citation type="submission" date="2018-08" db="EMBL/GenBank/DDBJ databases">
        <title>Draft genome of the lignicolous fungus Coniochaeta pulveracea.</title>
        <authorList>
            <person name="Borstlap C.J."/>
            <person name="De Witt R.N."/>
            <person name="Botha A."/>
            <person name="Volschenk H."/>
        </authorList>
    </citation>
    <scope>NUCLEOTIDE SEQUENCE [LARGE SCALE GENOMIC DNA]</scope>
    <source>
        <strain evidence="2 3">CAB683</strain>
    </source>
</reference>
<feature type="signal peptide" evidence="1">
    <location>
        <begin position="1"/>
        <end position="19"/>
    </location>
</feature>
<dbReference type="OrthoDB" id="10307878at2759"/>
<keyword evidence="1" id="KW-0732">Signal</keyword>
<evidence type="ECO:0000256" key="1">
    <source>
        <dbReference type="SAM" id="SignalP"/>
    </source>
</evidence>
<feature type="chain" id="PRO_5019556524" evidence="1">
    <location>
        <begin position="20"/>
        <end position="72"/>
    </location>
</feature>
<comment type="caution">
    <text evidence="2">The sequence shown here is derived from an EMBL/GenBank/DDBJ whole genome shotgun (WGS) entry which is preliminary data.</text>
</comment>
<accession>A0A420YB19</accession>
<gene>
    <name evidence="2" type="ORF">DL546_001573</name>
</gene>
<evidence type="ECO:0000313" key="2">
    <source>
        <dbReference type="EMBL" id="RKU45099.1"/>
    </source>
</evidence>
<sequence length="72" mass="7775">MKPHLRILTASTLLARALASKSDCQCIAGFDPNAMPKMNVTDFFAESYANGTSILLAQRTAGLLRRHASRGP</sequence>